<feature type="region of interest" description="Disordered" evidence="1">
    <location>
        <begin position="218"/>
        <end position="240"/>
    </location>
</feature>
<organism evidence="3 4">
    <name type="scientific">Hibiscus trionum</name>
    <name type="common">Flower of an hour</name>
    <dbReference type="NCBI Taxonomy" id="183268"/>
    <lineage>
        <taxon>Eukaryota</taxon>
        <taxon>Viridiplantae</taxon>
        <taxon>Streptophyta</taxon>
        <taxon>Embryophyta</taxon>
        <taxon>Tracheophyta</taxon>
        <taxon>Spermatophyta</taxon>
        <taxon>Magnoliopsida</taxon>
        <taxon>eudicotyledons</taxon>
        <taxon>Gunneridae</taxon>
        <taxon>Pentapetalae</taxon>
        <taxon>rosids</taxon>
        <taxon>malvids</taxon>
        <taxon>Malvales</taxon>
        <taxon>Malvaceae</taxon>
        <taxon>Malvoideae</taxon>
        <taxon>Hibiscus</taxon>
    </lineage>
</organism>
<feature type="domain" description="Retrovirus-related Pol polyprotein from transposon TNT 1-94-like beta-barrel" evidence="2">
    <location>
        <begin position="296"/>
        <end position="366"/>
    </location>
</feature>
<accession>A0A9W7IWH7</accession>
<feature type="region of interest" description="Disordered" evidence="1">
    <location>
        <begin position="88"/>
        <end position="133"/>
    </location>
</feature>
<dbReference type="InterPro" id="IPR054722">
    <property type="entry name" value="PolX-like_BBD"/>
</dbReference>
<gene>
    <name evidence="3" type="ORF">HRI_004058300</name>
</gene>
<dbReference type="PANTHER" id="PTHR47481:SF30">
    <property type="entry name" value="CCHC-TYPE DOMAIN-CONTAINING PROTEIN"/>
    <property type="match status" value="1"/>
</dbReference>
<dbReference type="AlphaFoldDB" id="A0A9W7IWH7"/>
<reference evidence="3" key="1">
    <citation type="submission" date="2023-05" db="EMBL/GenBank/DDBJ databases">
        <title>Genome and transcriptome analyses reveal genes involved in the formation of fine ridges on petal epidermal cells in Hibiscus trionum.</title>
        <authorList>
            <person name="Koshimizu S."/>
            <person name="Masuda S."/>
            <person name="Ishii T."/>
            <person name="Shirasu K."/>
            <person name="Hoshino A."/>
            <person name="Arita M."/>
        </authorList>
    </citation>
    <scope>NUCLEOTIDE SEQUENCE</scope>
    <source>
        <strain evidence="3">Hamamatsu line</strain>
    </source>
</reference>
<evidence type="ECO:0000259" key="2">
    <source>
        <dbReference type="Pfam" id="PF22936"/>
    </source>
</evidence>
<dbReference type="Proteomes" id="UP001165190">
    <property type="component" value="Unassembled WGS sequence"/>
</dbReference>
<evidence type="ECO:0000256" key="1">
    <source>
        <dbReference type="SAM" id="MobiDB-lite"/>
    </source>
</evidence>
<dbReference type="EMBL" id="BSYR01000038">
    <property type="protein sequence ID" value="GMJ03891.1"/>
    <property type="molecule type" value="Genomic_DNA"/>
</dbReference>
<sequence>MQEYSMKIKSICDNLVNCGEKISEQEHITAVLNGLPPEFDSVITVISASPSSNNLASVSSILLDADVRQTSIFSLVSASAHVATAHNSSIEHVHPTSNSDPSAYSSASSSGYNAPNSGFGQSQSSQTEQSNFSYNNRGRGRGCVFSNNRPQCQICGKIGHLADMCYFRYNLNYKNNEAGRGTNIRSPTPTTHANVSTVSVPVPHVAYNPIYHPSSSPINPFSGTATPPSQQVHPSPSIIHAPQVSQPLPQYVLPQQPSVLHHASSFAYFPQFVAPVPQFSPQVHLATSDVLEDNSWYHDSGATHHLTNDASAIQDGTSGPGSCNVQVASGHTLSVKQLGQASFLSNNRMFALKQLLFVPKITKNFVTS</sequence>
<feature type="compositionally biased region" description="Polar residues" evidence="1">
    <location>
        <begin position="119"/>
        <end position="133"/>
    </location>
</feature>
<comment type="caution">
    <text evidence="3">The sequence shown here is derived from an EMBL/GenBank/DDBJ whole genome shotgun (WGS) entry which is preliminary data.</text>
</comment>
<keyword evidence="4" id="KW-1185">Reference proteome</keyword>
<feature type="compositionally biased region" description="Low complexity" evidence="1">
    <location>
        <begin position="97"/>
        <end position="118"/>
    </location>
</feature>
<name>A0A9W7IWH7_HIBTR</name>
<protein>
    <recommendedName>
        <fullName evidence="2">Retrovirus-related Pol polyprotein from transposon TNT 1-94-like beta-barrel domain-containing protein</fullName>
    </recommendedName>
</protein>
<evidence type="ECO:0000313" key="3">
    <source>
        <dbReference type="EMBL" id="GMJ03891.1"/>
    </source>
</evidence>
<feature type="compositionally biased region" description="Polar residues" evidence="1">
    <location>
        <begin position="218"/>
        <end position="234"/>
    </location>
</feature>
<evidence type="ECO:0000313" key="4">
    <source>
        <dbReference type="Proteomes" id="UP001165190"/>
    </source>
</evidence>
<dbReference type="OrthoDB" id="1751816at2759"/>
<dbReference type="Pfam" id="PF22936">
    <property type="entry name" value="Pol_BBD"/>
    <property type="match status" value="1"/>
</dbReference>
<dbReference type="PANTHER" id="PTHR47481">
    <property type="match status" value="1"/>
</dbReference>
<proteinExistence type="predicted"/>